<evidence type="ECO:0000313" key="8">
    <source>
        <dbReference type="Proteomes" id="UP000288227"/>
    </source>
</evidence>
<evidence type="ECO:0000313" key="7">
    <source>
        <dbReference type="EMBL" id="GCC49908.1"/>
    </source>
</evidence>
<dbReference type="SUPFAM" id="SSF47384">
    <property type="entry name" value="Homodimeric domain of signal transducing histidine kinase"/>
    <property type="match status" value="1"/>
</dbReference>
<reference evidence="7 8" key="1">
    <citation type="submission" date="2018-11" db="EMBL/GenBank/DDBJ databases">
        <title>Chryseotalea sanarue gen. nov., sp., nov., a member of the family Cytophagaceae, isolated from a brackish lake in Hamamatsu Japan.</title>
        <authorList>
            <person name="Maejima Y."/>
            <person name="Iino T."/>
            <person name="Muraguchi Y."/>
            <person name="Fukuda K."/>
            <person name="Ohkuma M."/>
            <person name="Moriuchi R."/>
            <person name="Dohra H."/>
            <person name="Kimbara K."/>
            <person name="Shintani M."/>
        </authorList>
    </citation>
    <scope>NUCLEOTIDE SEQUENCE [LARGE SCALE GENOMIC DNA]</scope>
    <source>
        <strain evidence="7 8">Ys</strain>
    </source>
</reference>
<dbReference type="InterPro" id="IPR005467">
    <property type="entry name" value="His_kinase_dom"/>
</dbReference>
<name>A0A401U4R5_9BACT</name>
<dbReference type="Gene3D" id="3.30.565.10">
    <property type="entry name" value="Histidine kinase-like ATPase, C-terminal domain"/>
    <property type="match status" value="1"/>
</dbReference>
<dbReference type="InterPro" id="IPR050351">
    <property type="entry name" value="BphY/WalK/GraS-like"/>
</dbReference>
<organism evidence="7 8">
    <name type="scientific">Chryseotalea sanaruensis</name>
    <dbReference type="NCBI Taxonomy" id="2482724"/>
    <lineage>
        <taxon>Bacteria</taxon>
        <taxon>Pseudomonadati</taxon>
        <taxon>Bacteroidota</taxon>
        <taxon>Cytophagia</taxon>
        <taxon>Cytophagales</taxon>
        <taxon>Chryseotaleaceae</taxon>
        <taxon>Chryseotalea</taxon>
    </lineage>
</organism>
<dbReference type="InterPro" id="IPR036890">
    <property type="entry name" value="HATPase_C_sf"/>
</dbReference>
<dbReference type="PANTHER" id="PTHR42878:SF15">
    <property type="entry name" value="BACTERIOPHYTOCHROME"/>
    <property type="match status" value="1"/>
</dbReference>
<dbReference type="InterPro" id="IPR003594">
    <property type="entry name" value="HATPase_dom"/>
</dbReference>
<dbReference type="GO" id="GO:0007234">
    <property type="term" value="P:osmosensory signaling via phosphorelay pathway"/>
    <property type="evidence" value="ECO:0007669"/>
    <property type="project" value="TreeGrafter"/>
</dbReference>
<dbReference type="PANTHER" id="PTHR42878">
    <property type="entry name" value="TWO-COMPONENT HISTIDINE KINASE"/>
    <property type="match status" value="1"/>
</dbReference>
<keyword evidence="4" id="KW-0418">Kinase</keyword>
<evidence type="ECO:0000256" key="4">
    <source>
        <dbReference type="ARBA" id="ARBA00022777"/>
    </source>
</evidence>
<accession>A0A401U4R5</accession>
<feature type="transmembrane region" description="Helical" evidence="5">
    <location>
        <begin position="56"/>
        <end position="74"/>
    </location>
</feature>
<dbReference type="SMART" id="SM00387">
    <property type="entry name" value="HATPase_c"/>
    <property type="match status" value="1"/>
</dbReference>
<dbReference type="InterPro" id="IPR036097">
    <property type="entry name" value="HisK_dim/P_sf"/>
</dbReference>
<dbReference type="SUPFAM" id="SSF55874">
    <property type="entry name" value="ATPase domain of HSP90 chaperone/DNA topoisomerase II/histidine kinase"/>
    <property type="match status" value="1"/>
</dbReference>
<feature type="transmembrane region" description="Helical" evidence="5">
    <location>
        <begin position="27"/>
        <end position="44"/>
    </location>
</feature>
<feature type="domain" description="Histidine kinase" evidence="6">
    <location>
        <begin position="215"/>
        <end position="427"/>
    </location>
</feature>
<sequence>MTGFAFTLLFLTPLLLNKIGHTDASRILLAIFLSIGSLVISVLDKFNYRILEEMQYFEFRLTLLTATIIPFILFDLSERKLWISALIINLLCILLYDPIHEFFGVGYYNLGFEGPNYYFINFIVAATYLIIAASTYFLKYSFEKSEQENVDLINQLSGKQEELMLATSLVEKHRAQLEKENIQLNSSLLQSNATLTEMNHELISHNNNLQQFSYTISHNLRGPVASLQGLFSLLNPKELGENNKELFAHFNNSIKALDGTIKDLSHIIELKNDVSSVRDKVSLLAELTQIKTLLQREIIEQEVTITHEFGLSEFESVKPMVHSILYNLISNAIKYRSYERPLVITLRSQRIGKQIQIEVQDNGLGIDLVQYKDKLFGLYKRFHTHTEGKGLGLFLVKLQAESLGGSIKVSSKPGVGSTFTILLEPKDN</sequence>
<dbReference type="Gene3D" id="1.10.287.130">
    <property type="match status" value="1"/>
</dbReference>
<dbReference type="Pfam" id="PF02518">
    <property type="entry name" value="HATPase_c"/>
    <property type="match status" value="1"/>
</dbReference>
<keyword evidence="5" id="KW-1133">Transmembrane helix</keyword>
<dbReference type="GO" id="GO:0030295">
    <property type="term" value="F:protein kinase activator activity"/>
    <property type="evidence" value="ECO:0007669"/>
    <property type="project" value="TreeGrafter"/>
</dbReference>
<protein>
    <recommendedName>
        <fullName evidence="2">histidine kinase</fullName>
        <ecNumber evidence="2">2.7.13.3</ecNumber>
    </recommendedName>
</protein>
<dbReference type="GO" id="GO:0000155">
    <property type="term" value="F:phosphorelay sensor kinase activity"/>
    <property type="evidence" value="ECO:0007669"/>
    <property type="project" value="InterPro"/>
</dbReference>
<dbReference type="GO" id="GO:0000156">
    <property type="term" value="F:phosphorelay response regulator activity"/>
    <property type="evidence" value="ECO:0007669"/>
    <property type="project" value="TreeGrafter"/>
</dbReference>
<dbReference type="AlphaFoldDB" id="A0A401U4R5"/>
<proteinExistence type="predicted"/>
<dbReference type="EC" id="2.7.13.3" evidence="2"/>
<gene>
    <name evidence="7" type="ORF">SanaruYs_01220</name>
</gene>
<dbReference type="PROSITE" id="PS50109">
    <property type="entry name" value="HIS_KIN"/>
    <property type="match status" value="1"/>
</dbReference>
<evidence type="ECO:0000256" key="1">
    <source>
        <dbReference type="ARBA" id="ARBA00000085"/>
    </source>
</evidence>
<keyword evidence="8" id="KW-1185">Reference proteome</keyword>
<dbReference type="PRINTS" id="PR00344">
    <property type="entry name" value="BCTRLSENSOR"/>
</dbReference>
<keyword evidence="3" id="KW-0808">Transferase</keyword>
<dbReference type="EMBL" id="BHXQ01000001">
    <property type="protein sequence ID" value="GCC49908.1"/>
    <property type="molecule type" value="Genomic_DNA"/>
</dbReference>
<keyword evidence="5" id="KW-0472">Membrane</keyword>
<feature type="transmembrane region" description="Helical" evidence="5">
    <location>
        <begin position="117"/>
        <end position="138"/>
    </location>
</feature>
<feature type="transmembrane region" description="Helical" evidence="5">
    <location>
        <begin position="80"/>
        <end position="96"/>
    </location>
</feature>
<comment type="caution">
    <text evidence="7">The sequence shown here is derived from an EMBL/GenBank/DDBJ whole genome shotgun (WGS) entry which is preliminary data.</text>
</comment>
<evidence type="ECO:0000256" key="3">
    <source>
        <dbReference type="ARBA" id="ARBA00022679"/>
    </source>
</evidence>
<comment type="catalytic activity">
    <reaction evidence="1">
        <text>ATP + protein L-histidine = ADP + protein N-phospho-L-histidine.</text>
        <dbReference type="EC" id="2.7.13.3"/>
    </reaction>
</comment>
<evidence type="ECO:0000256" key="5">
    <source>
        <dbReference type="SAM" id="Phobius"/>
    </source>
</evidence>
<keyword evidence="5" id="KW-0812">Transmembrane</keyword>
<evidence type="ECO:0000256" key="2">
    <source>
        <dbReference type="ARBA" id="ARBA00012438"/>
    </source>
</evidence>
<evidence type="ECO:0000259" key="6">
    <source>
        <dbReference type="PROSITE" id="PS50109"/>
    </source>
</evidence>
<dbReference type="InterPro" id="IPR004358">
    <property type="entry name" value="Sig_transdc_His_kin-like_C"/>
</dbReference>
<dbReference type="Proteomes" id="UP000288227">
    <property type="component" value="Unassembled WGS sequence"/>
</dbReference>